<reference evidence="1" key="1">
    <citation type="submission" date="2022-10" db="EMBL/GenBank/DDBJ databases">
        <title>Complete Genome of Trichothecium roseum strain YXFP-22015, a Plant Pathogen Isolated from Citrus.</title>
        <authorList>
            <person name="Wang Y."/>
            <person name="Zhu L."/>
        </authorList>
    </citation>
    <scope>NUCLEOTIDE SEQUENCE</scope>
    <source>
        <strain evidence="1">YXFP-22015</strain>
    </source>
</reference>
<keyword evidence="2" id="KW-1185">Reference proteome</keyword>
<dbReference type="EMBL" id="CM047940">
    <property type="protein sequence ID" value="KAI9904549.1"/>
    <property type="molecule type" value="Genomic_DNA"/>
</dbReference>
<evidence type="ECO:0000313" key="2">
    <source>
        <dbReference type="Proteomes" id="UP001163324"/>
    </source>
</evidence>
<sequence>MHFGYTTLAVATTLLATAAALSPADIPADLPVSSLLTTAQTHLSRGETNEALVYYDAAVARDSSNYLTLFKRGATYLSLGRTNQATDDFNKVLELKPGFEGAHLQLARIRQKTADWEGARAEFTAAGKPADDQEVLELVAAHDASSLLEEAYNGGNWDDCVSHASTAIMIAGRSAHLREMRSKCRFERGELEEAMADLQHILQMRPGDTDPHVTISATTFYGIGDMEAGMAQIRKCLHSDPDSKVCKKVLKKQKAISKGFARAEGQLKKGQTTTAGRSLVGAEGEPGLISDVKEQIKELRAAGSIPAKAKANLYDKVIELTCQAYSESSHKEVNKYCDEALELNPTSFWGLFQRGKTLYRKEDYEAAVRTFKEALEAHPGQQSVAHPHLQKAEVALRRSKTKDYYKILGVAQDADERQIKSAYRKATKLHHPDKAAHQGISKDEAEKKMAGINEAYEVLSDPELRARFDRGDDPMSQEQGGGGGGGFHQGGNPFHFGRSQFMYQQGGGPRMKQGGGGGGGGGNPFGNFHFGGAGGFGF</sequence>
<comment type="caution">
    <text evidence="1">The sequence shown here is derived from an EMBL/GenBank/DDBJ whole genome shotgun (WGS) entry which is preliminary data.</text>
</comment>
<dbReference type="Proteomes" id="UP001163324">
    <property type="component" value="Chromosome 1"/>
</dbReference>
<organism evidence="1 2">
    <name type="scientific">Trichothecium roseum</name>
    <dbReference type="NCBI Taxonomy" id="47278"/>
    <lineage>
        <taxon>Eukaryota</taxon>
        <taxon>Fungi</taxon>
        <taxon>Dikarya</taxon>
        <taxon>Ascomycota</taxon>
        <taxon>Pezizomycotina</taxon>
        <taxon>Sordariomycetes</taxon>
        <taxon>Hypocreomycetidae</taxon>
        <taxon>Hypocreales</taxon>
        <taxon>Hypocreales incertae sedis</taxon>
        <taxon>Trichothecium</taxon>
    </lineage>
</organism>
<protein>
    <submittedName>
        <fullName evidence="1">Uncharacterized protein</fullName>
    </submittedName>
</protein>
<gene>
    <name evidence="1" type="ORF">N3K66_001078</name>
</gene>
<name>A0ACC0VE27_9HYPO</name>
<accession>A0ACC0VE27</accession>
<evidence type="ECO:0000313" key="1">
    <source>
        <dbReference type="EMBL" id="KAI9904549.1"/>
    </source>
</evidence>
<proteinExistence type="predicted"/>